<gene>
    <name evidence="1" type="ORF">EV132_101584</name>
</gene>
<evidence type="ECO:0000313" key="1">
    <source>
        <dbReference type="EMBL" id="TCU20517.1"/>
    </source>
</evidence>
<dbReference type="Pfam" id="PF05014">
    <property type="entry name" value="Nuc_deoxyrib_tr"/>
    <property type="match status" value="1"/>
</dbReference>
<evidence type="ECO:0000313" key="2">
    <source>
        <dbReference type="Proteomes" id="UP000294576"/>
    </source>
</evidence>
<proteinExistence type="predicted"/>
<dbReference type="SUPFAM" id="SSF52309">
    <property type="entry name" value="N-(deoxy)ribosyltransferase-like"/>
    <property type="match status" value="1"/>
</dbReference>
<reference evidence="1 2" key="1">
    <citation type="submission" date="2019-03" db="EMBL/GenBank/DDBJ databases">
        <title>Genomic Encyclopedia of Type Strains, Phase IV (KMG-V): Genome sequencing to study the core and pangenomes of soil and plant-associated prokaryotes.</title>
        <authorList>
            <person name="Whitman W."/>
        </authorList>
    </citation>
    <scope>NUCLEOTIDE SEQUENCE [LARGE SCALE GENOMIC DNA]</scope>
    <source>
        <strain evidence="1 2">Hc14</strain>
    </source>
</reference>
<dbReference type="InterPro" id="IPR007710">
    <property type="entry name" value="Nucleoside_deoxyribTrfase"/>
</dbReference>
<dbReference type="InterPro" id="IPR051239">
    <property type="entry name" value="2'-dNMP_N-hydrolase"/>
</dbReference>
<dbReference type="AlphaFoldDB" id="A0A4R3QHX8"/>
<dbReference type="GO" id="GO:0070694">
    <property type="term" value="F:5-hydroxymethyl-dUMP N-hydrolase activity"/>
    <property type="evidence" value="ECO:0007669"/>
    <property type="project" value="TreeGrafter"/>
</dbReference>
<dbReference type="PANTHER" id="PTHR15364:SF0">
    <property type="entry name" value="2'-DEOXYNUCLEOSIDE 5'-PHOSPHATE N-HYDROLASE 1"/>
    <property type="match status" value="1"/>
</dbReference>
<dbReference type="GO" id="GO:0009159">
    <property type="term" value="P:deoxyribonucleoside monophosphate catabolic process"/>
    <property type="evidence" value="ECO:0007669"/>
    <property type="project" value="TreeGrafter"/>
</dbReference>
<dbReference type="GO" id="GO:0016740">
    <property type="term" value="F:transferase activity"/>
    <property type="evidence" value="ECO:0007669"/>
    <property type="project" value="UniProtKB-KW"/>
</dbReference>
<dbReference type="EMBL" id="SMBH01000001">
    <property type="protein sequence ID" value="TCU20517.1"/>
    <property type="molecule type" value="Genomic_DNA"/>
</dbReference>
<sequence>MDAAGLAEQITELLQLCRLLWIAIEHRDGWAAFAHWIVILLHCRARKEFFVAEPIPFRCNFMTRKVYLAGPEVFLPNAREILDRKAALAREAGLLPLSPGDLEIPHTNSKRERAAAINAVDEKMMIQADAIIANLTPFRGIAADTGTAFELGFMCASGKPVFAYTNVARDHSGRVSDLYGGAVAYDAEGRLRDPNGIAVEDFGLADNLMLHAGIERRGGVLIIGDAARDALYTDLAAFKTCLAVAVEKLR</sequence>
<organism evidence="1 2">
    <name type="scientific">Rhizobium sullae</name>
    <name type="common">Rhizobium hedysari</name>
    <dbReference type="NCBI Taxonomy" id="50338"/>
    <lineage>
        <taxon>Bacteria</taxon>
        <taxon>Pseudomonadati</taxon>
        <taxon>Pseudomonadota</taxon>
        <taxon>Alphaproteobacteria</taxon>
        <taxon>Hyphomicrobiales</taxon>
        <taxon>Rhizobiaceae</taxon>
        <taxon>Rhizobium/Agrobacterium group</taxon>
        <taxon>Rhizobium</taxon>
    </lineage>
</organism>
<keyword evidence="1" id="KW-0808">Transferase</keyword>
<protein>
    <submittedName>
        <fullName evidence="1">Nucleoside 2-deoxyribosyltransferase</fullName>
    </submittedName>
</protein>
<dbReference type="PANTHER" id="PTHR15364">
    <property type="entry name" value="2'-DEOXYNUCLEOSIDE 5'-PHOSPHATE N-HYDROLASE 1"/>
    <property type="match status" value="1"/>
</dbReference>
<comment type="caution">
    <text evidence="1">The sequence shown here is derived from an EMBL/GenBank/DDBJ whole genome shotgun (WGS) entry which is preliminary data.</text>
</comment>
<dbReference type="Proteomes" id="UP000294576">
    <property type="component" value="Unassembled WGS sequence"/>
</dbReference>
<dbReference type="Gene3D" id="3.40.50.450">
    <property type="match status" value="1"/>
</dbReference>
<name>A0A4R3QHX8_RHISU</name>
<accession>A0A4R3QHX8</accession>